<dbReference type="EMBL" id="FXXC01000001">
    <property type="protein sequence ID" value="SMR93739.1"/>
    <property type="molecule type" value="Genomic_DNA"/>
</dbReference>
<dbReference type="RefSeq" id="WP_015907836.1">
    <property type="nucleotide sequence ID" value="NZ_FUZJ01000001.1"/>
</dbReference>
<organism evidence="2 3">
    <name type="scientific">Caldicellulosiruptor bescii</name>
    <name type="common">Anaerocellum thermophilum</name>
    <dbReference type="NCBI Taxonomy" id="31899"/>
    <lineage>
        <taxon>Bacteria</taxon>
        <taxon>Bacillati</taxon>
        <taxon>Bacillota</taxon>
        <taxon>Bacillota incertae sedis</taxon>
        <taxon>Caldicellulosiruptorales</taxon>
        <taxon>Caldicellulosiruptoraceae</taxon>
        <taxon>Caldicellulosiruptor</taxon>
    </lineage>
</organism>
<evidence type="ECO:0000313" key="2">
    <source>
        <dbReference type="EMBL" id="SMR93743.1"/>
    </source>
</evidence>
<evidence type="ECO:0000313" key="1">
    <source>
        <dbReference type="EMBL" id="SMR93739.1"/>
    </source>
</evidence>
<evidence type="ECO:0000313" key="3">
    <source>
        <dbReference type="Proteomes" id="UP000196803"/>
    </source>
</evidence>
<reference evidence="2 3" key="1">
    <citation type="submission" date="2017-05" db="EMBL/GenBank/DDBJ databases">
        <authorList>
            <person name="Varghese N."/>
            <person name="Submissions S."/>
        </authorList>
    </citation>
    <scope>NUCLEOTIDE SEQUENCE [LARGE SCALE GENOMIC DNA]</scope>
    <source>
        <strain evidence="2 3">MACB1020</strain>
    </source>
</reference>
<dbReference type="EMBL" id="FXXC01000001">
    <property type="protein sequence ID" value="SMR93743.1"/>
    <property type="molecule type" value="Genomic_DNA"/>
</dbReference>
<accession>A0ABY1S9K4</accession>
<name>A0ABY1S9K4_CALBS</name>
<gene>
    <name evidence="1" type="ORF">SAMN05216240_1726</name>
    <name evidence="2" type="ORF">SAMN05216240_1728</name>
</gene>
<comment type="caution">
    <text evidence="2">The sequence shown here is derived from an EMBL/GenBank/DDBJ whole genome shotgun (WGS) entry which is preliminary data.</text>
</comment>
<dbReference type="GeneID" id="31772715"/>
<proteinExistence type="predicted"/>
<dbReference type="Proteomes" id="UP000196803">
    <property type="component" value="Unassembled WGS sequence"/>
</dbReference>
<sequence length="70" mass="8370">MKELLDKDAAKIEFEEFKKFIEDKGTYRAALFYASQNQKIRWDGGFNKFLKEILVRDKNITSFEMVKMIL</sequence>
<protein>
    <submittedName>
        <fullName evidence="2">Uncharacterized protein</fullName>
    </submittedName>
</protein>
<keyword evidence="3" id="KW-1185">Reference proteome</keyword>